<dbReference type="GO" id="GO:0006508">
    <property type="term" value="P:proteolysis"/>
    <property type="evidence" value="ECO:0007669"/>
    <property type="project" value="InterPro"/>
</dbReference>
<dbReference type="VEuPathDB" id="VectorBase:AMAM007975"/>
<evidence type="ECO:0000259" key="2">
    <source>
        <dbReference type="SMART" id="SM00020"/>
    </source>
</evidence>
<keyword evidence="4" id="KW-1185">Reference proteome</keyword>
<evidence type="ECO:0000313" key="4">
    <source>
        <dbReference type="Proteomes" id="UP000075901"/>
    </source>
</evidence>
<evidence type="ECO:0000313" key="3">
    <source>
        <dbReference type="EnsemblMetazoa" id="AMAM007975-PA"/>
    </source>
</evidence>
<dbReference type="InterPro" id="IPR001254">
    <property type="entry name" value="Trypsin_dom"/>
</dbReference>
<dbReference type="InterPro" id="IPR009003">
    <property type="entry name" value="Peptidase_S1_PA"/>
</dbReference>
<dbReference type="GO" id="GO:0004252">
    <property type="term" value="F:serine-type endopeptidase activity"/>
    <property type="evidence" value="ECO:0007669"/>
    <property type="project" value="InterPro"/>
</dbReference>
<dbReference type="SUPFAM" id="SSF50494">
    <property type="entry name" value="Trypsin-like serine proteases"/>
    <property type="match status" value="2"/>
</dbReference>
<dbReference type="PANTHER" id="PTHR24260">
    <property type="match status" value="1"/>
</dbReference>
<dbReference type="Pfam" id="PF00089">
    <property type="entry name" value="Trypsin"/>
    <property type="match status" value="2"/>
</dbReference>
<reference evidence="3" key="2">
    <citation type="submission" date="2020-05" db="UniProtKB">
        <authorList>
            <consortium name="EnsemblMetazoa"/>
        </authorList>
    </citation>
    <scope>IDENTIFICATION</scope>
    <source>
        <strain evidence="3">maculatus3</strain>
    </source>
</reference>
<dbReference type="Proteomes" id="UP000075901">
    <property type="component" value="Unassembled WGS sequence"/>
</dbReference>
<evidence type="ECO:0000256" key="1">
    <source>
        <dbReference type="ARBA" id="ARBA00024195"/>
    </source>
</evidence>
<dbReference type="SMART" id="SM00020">
    <property type="entry name" value="Tryp_SPc"/>
    <property type="match status" value="1"/>
</dbReference>
<name>A0A182SJG9_9DIPT</name>
<dbReference type="InterPro" id="IPR043504">
    <property type="entry name" value="Peptidase_S1_PA_chymotrypsin"/>
</dbReference>
<proteinExistence type="inferred from homology"/>
<dbReference type="InterPro" id="IPR051333">
    <property type="entry name" value="CLIP_Serine_Protease"/>
</dbReference>
<dbReference type="PANTHER" id="PTHR24260:SF147">
    <property type="entry name" value="EG:BACR7A4.3 PROTEIN-RELATED"/>
    <property type="match status" value="1"/>
</dbReference>
<accession>A0A182SJG9</accession>
<reference evidence="4" key="1">
    <citation type="submission" date="2013-09" db="EMBL/GenBank/DDBJ databases">
        <title>The Genome Sequence of Anopheles maculatus species B.</title>
        <authorList>
            <consortium name="The Broad Institute Genomics Platform"/>
            <person name="Neafsey D.E."/>
            <person name="Besansky N."/>
            <person name="Howell P."/>
            <person name="Walton C."/>
            <person name="Young S.K."/>
            <person name="Zeng Q."/>
            <person name="Gargeya S."/>
            <person name="Fitzgerald M."/>
            <person name="Haas B."/>
            <person name="Abouelleil A."/>
            <person name="Allen A.W."/>
            <person name="Alvarado L."/>
            <person name="Arachchi H.M."/>
            <person name="Berlin A.M."/>
            <person name="Chapman S.B."/>
            <person name="Gainer-Dewar J."/>
            <person name="Goldberg J."/>
            <person name="Griggs A."/>
            <person name="Gujja S."/>
            <person name="Hansen M."/>
            <person name="Howarth C."/>
            <person name="Imamovic A."/>
            <person name="Ireland A."/>
            <person name="Larimer J."/>
            <person name="McCowan C."/>
            <person name="Murphy C."/>
            <person name="Pearson M."/>
            <person name="Poon T.W."/>
            <person name="Priest M."/>
            <person name="Roberts A."/>
            <person name="Saif S."/>
            <person name="Shea T."/>
            <person name="Sisk P."/>
            <person name="Sykes S."/>
            <person name="Wortman J."/>
            <person name="Nusbaum C."/>
            <person name="Birren B."/>
        </authorList>
    </citation>
    <scope>NUCLEOTIDE SEQUENCE [LARGE SCALE GENOMIC DNA]</scope>
    <source>
        <strain evidence="4">maculatus3</strain>
    </source>
</reference>
<dbReference type="EnsemblMetazoa" id="AMAM007975-RA">
    <property type="protein sequence ID" value="AMAM007975-PA"/>
    <property type="gene ID" value="AMAM007975"/>
</dbReference>
<comment type="similarity">
    <text evidence="1">Belongs to the peptidase S1 family. CLIP subfamily.</text>
</comment>
<sequence length="305" mass="34479">MPPDVARMGDINIYSDHDDKYAQQLKIVKVIRHPKHRFGIRYYDIALMKLETYIRKSHFVHPICLWLNDEIPFPRLLAAGWGITGIGEDQSKVLLQVALSPVNNTECAKHHKGGGIALRNGIEDHQMCAVDPKMDLCPSKQQVVFCKNNNVVCCPEIAANLQTTAIEKEFNECEERYAHLRSNQQNDTSHIVEIGWHEAEQKTYGCYGYLISTRGVVSSASCLLEQAELPNIVRLGGLGISNNPETIRIEKVEIHPRYNKTTQQNNIAIVKLASTVKPSEQAFPGCLWQNFTHSPVLQQVYDFSK</sequence>
<feature type="domain" description="Peptidase S1" evidence="2">
    <location>
        <begin position="5"/>
        <end position="152"/>
    </location>
</feature>
<dbReference type="AlphaFoldDB" id="A0A182SJG9"/>
<protein>
    <recommendedName>
        <fullName evidence="2">Peptidase S1 domain-containing protein</fullName>
    </recommendedName>
</protein>
<dbReference type="Gene3D" id="2.40.10.10">
    <property type="entry name" value="Trypsin-like serine proteases"/>
    <property type="match status" value="2"/>
</dbReference>
<organism evidence="3 4">
    <name type="scientific">Anopheles maculatus</name>
    <dbReference type="NCBI Taxonomy" id="74869"/>
    <lineage>
        <taxon>Eukaryota</taxon>
        <taxon>Metazoa</taxon>
        <taxon>Ecdysozoa</taxon>
        <taxon>Arthropoda</taxon>
        <taxon>Hexapoda</taxon>
        <taxon>Insecta</taxon>
        <taxon>Pterygota</taxon>
        <taxon>Neoptera</taxon>
        <taxon>Endopterygota</taxon>
        <taxon>Diptera</taxon>
        <taxon>Nematocera</taxon>
        <taxon>Culicoidea</taxon>
        <taxon>Culicidae</taxon>
        <taxon>Anophelinae</taxon>
        <taxon>Anopheles</taxon>
        <taxon>Anopheles maculatus group</taxon>
    </lineage>
</organism>